<evidence type="ECO:0000256" key="1">
    <source>
        <dbReference type="ARBA" id="ARBA00004141"/>
    </source>
</evidence>
<organism evidence="8">
    <name type="scientific">Cyprideis torosa</name>
    <dbReference type="NCBI Taxonomy" id="163714"/>
    <lineage>
        <taxon>Eukaryota</taxon>
        <taxon>Metazoa</taxon>
        <taxon>Ecdysozoa</taxon>
        <taxon>Arthropoda</taxon>
        <taxon>Crustacea</taxon>
        <taxon>Oligostraca</taxon>
        <taxon>Ostracoda</taxon>
        <taxon>Podocopa</taxon>
        <taxon>Podocopida</taxon>
        <taxon>Cytherocopina</taxon>
        <taxon>Cytheroidea</taxon>
        <taxon>Cytherideidae</taxon>
        <taxon>Cyprideis</taxon>
    </lineage>
</organism>
<dbReference type="Pfam" id="PF00209">
    <property type="entry name" value="SNF"/>
    <property type="match status" value="1"/>
</dbReference>
<protein>
    <submittedName>
        <fullName evidence="8">Uncharacterized protein</fullName>
    </submittedName>
</protein>
<comment type="subcellular location">
    <subcellularLocation>
        <location evidence="1">Membrane</location>
        <topology evidence="1">Multi-pass membrane protein</topology>
    </subcellularLocation>
</comment>
<keyword evidence="6" id="KW-1133">Transmembrane helix</keyword>
<keyword evidence="4" id="KW-0812">Transmembrane</keyword>
<comment type="similarity">
    <text evidence="2">Belongs to the sodium:neurotransmitter symporter (SNF) (TC 2.A.22) family.</text>
</comment>
<dbReference type="SUPFAM" id="SSF161070">
    <property type="entry name" value="SNF-like"/>
    <property type="match status" value="1"/>
</dbReference>
<dbReference type="PANTHER" id="PTHR11616:SF240">
    <property type="entry name" value="BLOATED TUBULES, ISOFORM B-RELATED"/>
    <property type="match status" value="1"/>
</dbReference>
<evidence type="ECO:0000256" key="7">
    <source>
        <dbReference type="ARBA" id="ARBA00023136"/>
    </source>
</evidence>
<evidence type="ECO:0000256" key="3">
    <source>
        <dbReference type="ARBA" id="ARBA00022448"/>
    </source>
</evidence>
<evidence type="ECO:0000256" key="4">
    <source>
        <dbReference type="ARBA" id="ARBA00022692"/>
    </source>
</evidence>
<dbReference type="GO" id="GO:0035725">
    <property type="term" value="P:sodium ion transmembrane transport"/>
    <property type="evidence" value="ECO:0007669"/>
    <property type="project" value="TreeGrafter"/>
</dbReference>
<keyword evidence="3" id="KW-0813">Transport</keyword>
<accession>A0A7R8WL92</accession>
<dbReference type="GO" id="GO:0005886">
    <property type="term" value="C:plasma membrane"/>
    <property type="evidence" value="ECO:0007669"/>
    <property type="project" value="TreeGrafter"/>
</dbReference>
<keyword evidence="7" id="KW-0472">Membrane</keyword>
<evidence type="ECO:0000256" key="6">
    <source>
        <dbReference type="ARBA" id="ARBA00022989"/>
    </source>
</evidence>
<dbReference type="GO" id="GO:0015293">
    <property type="term" value="F:symporter activity"/>
    <property type="evidence" value="ECO:0007669"/>
    <property type="project" value="UniProtKB-KW"/>
</dbReference>
<dbReference type="AlphaFoldDB" id="A0A7R8WL92"/>
<dbReference type="PROSITE" id="PS50267">
    <property type="entry name" value="NA_NEUROTRAN_SYMP_3"/>
    <property type="match status" value="1"/>
</dbReference>
<keyword evidence="5" id="KW-0769">Symport</keyword>
<proteinExistence type="inferred from homology"/>
<dbReference type="GO" id="GO:0006865">
    <property type="term" value="P:amino acid transport"/>
    <property type="evidence" value="ECO:0007669"/>
    <property type="project" value="TreeGrafter"/>
</dbReference>
<dbReference type="InterPro" id="IPR000175">
    <property type="entry name" value="Na/ntran_symport"/>
</dbReference>
<gene>
    <name evidence="8" type="ORF">CTOB1V02_LOCUS8911</name>
</gene>
<evidence type="ECO:0000256" key="2">
    <source>
        <dbReference type="ARBA" id="ARBA00006459"/>
    </source>
</evidence>
<dbReference type="PANTHER" id="PTHR11616">
    <property type="entry name" value="SODIUM/CHLORIDE DEPENDENT TRANSPORTER"/>
    <property type="match status" value="1"/>
</dbReference>
<dbReference type="OrthoDB" id="8197165at2759"/>
<evidence type="ECO:0000313" key="8">
    <source>
        <dbReference type="EMBL" id="CAD7231057.1"/>
    </source>
</evidence>
<dbReference type="EMBL" id="OB663160">
    <property type="protein sequence ID" value="CAD7231057.1"/>
    <property type="molecule type" value="Genomic_DNA"/>
</dbReference>
<evidence type="ECO:0000256" key="5">
    <source>
        <dbReference type="ARBA" id="ARBA00022847"/>
    </source>
</evidence>
<reference evidence="8" key="1">
    <citation type="submission" date="2020-11" db="EMBL/GenBank/DDBJ databases">
        <authorList>
            <person name="Tran Van P."/>
        </authorList>
    </citation>
    <scope>NUCLEOTIDE SEQUENCE</scope>
</reference>
<dbReference type="InterPro" id="IPR037272">
    <property type="entry name" value="SNS_sf"/>
</dbReference>
<sequence length="230" mass="27137">MKAMCLQAEDIYYREYPWYPCPPALHKLFRHTPDIMKAMGHIPLGICSEESLEARIKDIRYIREHSTRKCSWEKSNQGRTLHHFGRYENLEKNIIEMIGKRALLIAWYWKWTWRVLAPLVTAGTLVFSFVTFGRTSYRDYQYNWWAEMIGWVVTFSSIGMVPFFALQSYLRARRRGQNVMMLLRPTAQWGSGILEMIKSADDLESKNKLSFHNRVVDLIAKPDEQQTSAF</sequence>
<name>A0A7R8WL92_9CRUS</name>